<dbReference type="InterPro" id="IPR027414">
    <property type="entry name" value="GH95_N_dom"/>
</dbReference>
<dbReference type="AlphaFoldDB" id="A0A7Y5ZWY3"/>
<reference evidence="2 3" key="1">
    <citation type="submission" date="2020-05" db="EMBL/GenBank/DDBJ databases">
        <title>Genome Sequencing of Type Strains.</title>
        <authorList>
            <person name="Lemaire J.F."/>
            <person name="Inderbitzin P."/>
            <person name="Gregorio O.A."/>
            <person name="Collins S.B."/>
            <person name="Wespe N."/>
            <person name="Knight-Connoni V."/>
        </authorList>
    </citation>
    <scope>NUCLEOTIDE SEQUENCE [LARGE SCALE GENOMIC DNA]</scope>
    <source>
        <strain evidence="2 3">ATCC 25174</strain>
    </source>
</reference>
<gene>
    <name evidence="2" type="ORF">HP550_00085</name>
</gene>
<dbReference type="EMBL" id="JABMCI010000018">
    <property type="protein sequence ID" value="NUU15646.1"/>
    <property type="molecule type" value="Genomic_DNA"/>
</dbReference>
<proteinExistence type="predicted"/>
<evidence type="ECO:0000259" key="1">
    <source>
        <dbReference type="Pfam" id="PF14498"/>
    </source>
</evidence>
<name>A0A7Y5ZWY3_9CELL</name>
<evidence type="ECO:0000313" key="2">
    <source>
        <dbReference type="EMBL" id="NUU15646.1"/>
    </source>
</evidence>
<dbReference type="RefSeq" id="WP_175345566.1">
    <property type="nucleotide sequence ID" value="NZ_JABMCI010000018.1"/>
</dbReference>
<dbReference type="Proteomes" id="UP000565724">
    <property type="component" value="Unassembled WGS sequence"/>
</dbReference>
<dbReference type="Gene3D" id="2.70.98.50">
    <property type="entry name" value="putative glycoside hydrolase family protein from bacillus halodurans"/>
    <property type="match status" value="1"/>
</dbReference>
<dbReference type="GO" id="GO:0004560">
    <property type="term" value="F:alpha-L-fucosidase activity"/>
    <property type="evidence" value="ECO:0007669"/>
    <property type="project" value="TreeGrafter"/>
</dbReference>
<dbReference type="Pfam" id="PF14498">
    <property type="entry name" value="Glyco_hyd_65N_2"/>
    <property type="match status" value="1"/>
</dbReference>
<feature type="domain" description="Glycosyl hydrolase family 95 N-terminal" evidence="1">
    <location>
        <begin position="6"/>
        <end position="41"/>
    </location>
</feature>
<dbReference type="PANTHER" id="PTHR31084">
    <property type="entry name" value="ALPHA-L-FUCOSIDASE 2"/>
    <property type="match status" value="1"/>
</dbReference>
<keyword evidence="3" id="KW-1185">Reference proteome</keyword>
<evidence type="ECO:0000313" key="3">
    <source>
        <dbReference type="Proteomes" id="UP000565724"/>
    </source>
</evidence>
<comment type="caution">
    <text evidence="2">The sequence shown here is derived from an EMBL/GenBank/DDBJ whole genome shotgun (WGS) entry which is preliminary data.</text>
</comment>
<sequence>MTETTLRYDAPASAWTEALPLGNGRIGAMVFGGVAVERLQL</sequence>
<organism evidence="2 3">
    <name type="scientific">Cellulomonas humilata</name>
    <dbReference type="NCBI Taxonomy" id="144055"/>
    <lineage>
        <taxon>Bacteria</taxon>
        <taxon>Bacillati</taxon>
        <taxon>Actinomycetota</taxon>
        <taxon>Actinomycetes</taxon>
        <taxon>Micrococcales</taxon>
        <taxon>Cellulomonadaceae</taxon>
        <taxon>Cellulomonas</taxon>
    </lineage>
</organism>
<feature type="non-terminal residue" evidence="2">
    <location>
        <position position="41"/>
    </location>
</feature>
<protein>
    <recommendedName>
        <fullName evidence="1">Glycosyl hydrolase family 95 N-terminal domain-containing protein</fullName>
    </recommendedName>
</protein>
<accession>A0A7Y5ZWY3</accession>
<dbReference type="PANTHER" id="PTHR31084:SF0">
    <property type="entry name" value="ALPHA-L-FUCOSIDASE 2"/>
    <property type="match status" value="1"/>
</dbReference>